<feature type="compositionally biased region" description="Basic and acidic residues" evidence="1">
    <location>
        <begin position="65"/>
        <end position="89"/>
    </location>
</feature>
<feature type="compositionally biased region" description="Basic and acidic residues" evidence="1">
    <location>
        <begin position="180"/>
        <end position="190"/>
    </location>
</feature>
<dbReference type="EMBL" id="CADCWN010000322">
    <property type="protein sequence ID" value="CAA9587191.1"/>
    <property type="molecule type" value="Genomic_DNA"/>
</dbReference>
<feature type="compositionally biased region" description="Basic residues" evidence="1">
    <location>
        <begin position="329"/>
        <end position="340"/>
    </location>
</feature>
<evidence type="ECO:0000256" key="1">
    <source>
        <dbReference type="SAM" id="MobiDB-lite"/>
    </source>
</evidence>
<feature type="compositionally biased region" description="Basic and acidic residues" evidence="1">
    <location>
        <begin position="317"/>
        <end position="328"/>
    </location>
</feature>
<feature type="compositionally biased region" description="Low complexity" evidence="1">
    <location>
        <begin position="1"/>
        <end position="13"/>
    </location>
</feature>
<gene>
    <name evidence="2" type="ORF">AVDCRST_MAG18-4069</name>
</gene>
<feature type="compositionally biased region" description="Basic residues" evidence="1">
    <location>
        <begin position="221"/>
        <end position="232"/>
    </location>
</feature>
<feature type="compositionally biased region" description="Basic and acidic residues" evidence="1">
    <location>
        <begin position="155"/>
        <end position="174"/>
    </location>
</feature>
<feature type="non-terminal residue" evidence="2">
    <location>
        <position position="1"/>
    </location>
</feature>
<reference evidence="2" key="1">
    <citation type="submission" date="2020-02" db="EMBL/GenBank/DDBJ databases">
        <authorList>
            <person name="Meier V. D."/>
        </authorList>
    </citation>
    <scope>NUCLEOTIDE SEQUENCE</scope>
    <source>
        <strain evidence="2">AVDCRST_MAG18</strain>
    </source>
</reference>
<dbReference type="AlphaFoldDB" id="A0A6J4VSX7"/>
<sequence>ERAVAGVPAAAPVDPAPDRGIPLDAAPQAAVRGALFQPLPGARGAAARQLASPRPVRALPAGPDEPDHRPDPPSGDRQRADQSDDDHPRPRCVAEYVLDRHRAESSRGGQGRRGVVHRPPAPRHTDRRRRLRRVRGAGAAADDRPRGVGGCGQRVADRQPHGDRQRHLALDRRDRRGRSERRAEHARQFDRPQAAAGTEGDLRAGHHRPADRRGEQCRAAAGRRRAPGRRPGRAGLHDRLRHRARRGDAELQPRRSGPRAVFRRPAIRWRAGVPWGRLPARNRRGDAEAGRRAHRRQVLLGGERQRTRGRLQQPPDFLDHQDRDDRDQRRLRRTRRAAGRNRRDAVVAAAPAAV</sequence>
<name>A0A6J4VSX7_9BACT</name>
<protein>
    <submittedName>
        <fullName evidence="2">BatA (Bacteroides aerotolerance operon)</fullName>
    </submittedName>
</protein>
<feature type="region of interest" description="Disordered" evidence="1">
    <location>
        <begin position="279"/>
        <end position="354"/>
    </location>
</feature>
<feature type="region of interest" description="Disordered" evidence="1">
    <location>
        <begin position="1"/>
        <end position="25"/>
    </location>
</feature>
<accession>A0A6J4VSX7</accession>
<feature type="region of interest" description="Disordered" evidence="1">
    <location>
        <begin position="41"/>
        <end position="259"/>
    </location>
</feature>
<feature type="compositionally biased region" description="Basic residues" evidence="1">
    <location>
        <begin position="125"/>
        <end position="135"/>
    </location>
</feature>
<proteinExistence type="predicted"/>
<organism evidence="2">
    <name type="scientific">uncultured Thermomicrobiales bacterium</name>
    <dbReference type="NCBI Taxonomy" id="1645740"/>
    <lineage>
        <taxon>Bacteria</taxon>
        <taxon>Pseudomonadati</taxon>
        <taxon>Thermomicrobiota</taxon>
        <taxon>Thermomicrobia</taxon>
        <taxon>Thermomicrobiales</taxon>
        <taxon>environmental samples</taxon>
    </lineage>
</organism>
<evidence type="ECO:0000313" key="2">
    <source>
        <dbReference type="EMBL" id="CAA9587191.1"/>
    </source>
</evidence>
<feature type="non-terminal residue" evidence="2">
    <location>
        <position position="354"/>
    </location>
</feature>